<dbReference type="PANTHER" id="PTHR23242">
    <property type="entry name" value="TRANSCRIPTION FACTOR HOXA13"/>
    <property type="match status" value="1"/>
</dbReference>
<name>A0A8H4RL86_9HELO</name>
<gene>
    <name evidence="2" type="ORF">G7Y89_g6058</name>
</gene>
<proteinExistence type="predicted"/>
<sequence length="1474" mass="155201">MQAHQMLQIVKIALSYLPAKDLLNPPTHRPSTHRSSSESAKLYAVELFTWYLIVTVLFRCPATIDLVTESSPNICKPYFQIRNAVTPYLESYYDTYAAKYVDAARPYYDTLDKRIITPATVLGTKYGAPRIAQAQAFSQAQWERNIQPQVSKYQSIAKAKYDESLGPHVNKVIVATSPYYEIARTNALQTYYGHILPTYTTVQPYVIQGYGILSNWAIETAFPYSKWAWSAGTLFLERTVWPQICILYGENVEPQLVRIGQRLGRYRDGQKVKAAVEKVERSFSATSAAPTFATMSSSAAPTQLTEQAADLPTITPTVTPTSSAQVPDFTPESEREVREKADKVVAHDLRTWQEKFAKAADEGSDDLDERMTEITERLIKNQAHGVGNALIVQLEETVKSSLKTLKTSIISIVKNSNESEDSEEELNTAVRKAGVAIKEKAQAVRTWRQSFDRETNSLISQTASDTFEILDHIRDLGLQEIGMRWAWTDGITHKDWAKYHKLKTKFDEWRYDVENVVTEHPGLGNARAASEEVENRAMEIAENAAAELSRLKETGRWKLSTGDSSDDFSTKQMPAAAAVAGQKIIQKAKDVKEAVAPSSQGTVESVVSVASSSLEEVASSISSIASSQVDNAQSAVSSVSDSILGAPQGSVESLASMAAASASSVADRASSSVLGTSQGSAESLVSIATKSASSLSAQASSSILGEEPNIVENVSESVKSAASVVSDSASHLSDVASSSISSGISEISKAISEASESLSSATSSVASSFSESIPESSNSVSSAASSASSTASEKVWGGAMAQSVEARQIIFDDMIDDSEDNTFSEKIKSMASEAGGRYAELTKAVSEALLKPSSTSGYSVPTLAAQKYSSALAAASSALYGAEQGTGESITSVASSRYVAAVSAASVIIYGTPAPLTASITSQASEAYSNALSRASENYVHARSLVSAQISGIPKPVHEQMFSSVEAAYSDSVAAANSRLQAAVSAASTAVYGAPQGTLESLSSIAQSKLSEGLSAASSRYQAGKEYVAAINTGGSMKQKLLLQIQEQYYAGVGMAHARSSEFMGAASSAIMPKPTPFHESLYNKVSAGIAGTPTHGFENALSTASMHYSSAVAEASAQLSQLLDSVTNIGGSHKEVVPTSSLAAMASSRYSAAIAEASSSYSSISSIISHKLELRASRASDAASSETLLTAAVASVASENWEALITKASEQIYGSTTPYFVTRRLLSEAKEYGAKATDAATSQYSVVQSIISELVIGKEPDFTESVFNKLSSAYYTGAGAAVSSASSYASEVYISASSVVDSVFTPPPAVEFILDAASSRVNDAVEAASIQIYGSSTGYAEAASSSIANAASSAQKVISEAIYGTPTGTIESVTSVVGDTYSSATSSAGEAYSSPQAKISSAIYGAEQGAVESAQSRLSAAVESAQVKLAEFAASVGEGASEIVKQASEGVEEFASSVSSAVGSATISTKDEL</sequence>
<organism evidence="2 3">
    <name type="scientific">Cudoniella acicularis</name>
    <dbReference type="NCBI Taxonomy" id="354080"/>
    <lineage>
        <taxon>Eukaryota</taxon>
        <taxon>Fungi</taxon>
        <taxon>Dikarya</taxon>
        <taxon>Ascomycota</taxon>
        <taxon>Pezizomycotina</taxon>
        <taxon>Leotiomycetes</taxon>
        <taxon>Helotiales</taxon>
        <taxon>Tricladiaceae</taxon>
        <taxon>Cudoniella</taxon>
    </lineage>
</organism>
<evidence type="ECO:0000256" key="1">
    <source>
        <dbReference type="SAM" id="MobiDB-lite"/>
    </source>
</evidence>
<reference evidence="2 3" key="1">
    <citation type="submission" date="2020-03" db="EMBL/GenBank/DDBJ databases">
        <title>Draft Genome Sequence of Cudoniella acicularis.</title>
        <authorList>
            <person name="Buettner E."/>
            <person name="Kellner H."/>
        </authorList>
    </citation>
    <scope>NUCLEOTIDE SEQUENCE [LARGE SCALE GENOMIC DNA]</scope>
    <source>
        <strain evidence="2 3">DSM 108380</strain>
    </source>
</reference>
<dbReference type="PANTHER" id="PTHR23242:SF9">
    <property type="entry name" value="TRANSCRIPTION FACTOR HOXA13"/>
    <property type="match status" value="1"/>
</dbReference>
<protein>
    <submittedName>
        <fullName evidence="2">Uncharacterized protein</fullName>
    </submittedName>
</protein>
<keyword evidence="3" id="KW-1185">Reference proteome</keyword>
<dbReference type="OrthoDB" id="3260408at2759"/>
<dbReference type="Proteomes" id="UP000566819">
    <property type="component" value="Unassembled WGS sequence"/>
</dbReference>
<dbReference type="EMBL" id="JAAMPI010000381">
    <property type="protein sequence ID" value="KAF4632072.1"/>
    <property type="molecule type" value="Genomic_DNA"/>
</dbReference>
<comment type="caution">
    <text evidence="2">The sequence shown here is derived from an EMBL/GenBank/DDBJ whole genome shotgun (WGS) entry which is preliminary data.</text>
</comment>
<feature type="region of interest" description="Disordered" evidence="1">
    <location>
        <begin position="316"/>
        <end position="337"/>
    </location>
</feature>
<evidence type="ECO:0000313" key="3">
    <source>
        <dbReference type="Proteomes" id="UP000566819"/>
    </source>
</evidence>
<evidence type="ECO:0000313" key="2">
    <source>
        <dbReference type="EMBL" id="KAF4632072.1"/>
    </source>
</evidence>
<accession>A0A8H4RL86</accession>